<dbReference type="Gene3D" id="1.10.630.10">
    <property type="entry name" value="Cytochrome P450"/>
    <property type="match status" value="1"/>
</dbReference>
<comment type="caution">
    <text evidence="2">The sequence shown here is derived from an EMBL/GenBank/DDBJ whole genome shotgun (WGS) entry which is preliminary data.</text>
</comment>
<name>A0AAD3QY39_LATJO</name>
<dbReference type="GO" id="GO:0004497">
    <property type="term" value="F:monooxygenase activity"/>
    <property type="evidence" value="ECO:0007669"/>
    <property type="project" value="InterPro"/>
</dbReference>
<dbReference type="InterPro" id="IPR001128">
    <property type="entry name" value="Cyt_P450"/>
</dbReference>
<evidence type="ECO:0000256" key="1">
    <source>
        <dbReference type="ARBA" id="ARBA00010617"/>
    </source>
</evidence>
<dbReference type="GO" id="GO:0020037">
    <property type="term" value="F:heme binding"/>
    <property type="evidence" value="ECO:0007669"/>
    <property type="project" value="InterPro"/>
</dbReference>
<evidence type="ECO:0000313" key="3">
    <source>
        <dbReference type="Proteomes" id="UP001279410"/>
    </source>
</evidence>
<proteinExistence type="inferred from homology"/>
<reference evidence="2" key="1">
    <citation type="submission" date="2022-08" db="EMBL/GenBank/DDBJ databases">
        <title>Genome sequencing of akame (Lates japonicus).</title>
        <authorList>
            <person name="Hashiguchi Y."/>
            <person name="Takahashi H."/>
        </authorList>
    </citation>
    <scope>NUCLEOTIDE SEQUENCE</scope>
    <source>
        <strain evidence="2">Kochi</strain>
    </source>
</reference>
<gene>
    <name evidence="2" type="ORF">AKAME5_002788000</name>
</gene>
<comment type="similarity">
    <text evidence="1">Belongs to the cytochrome P450 family.</text>
</comment>
<dbReference type="GO" id="GO:0005506">
    <property type="term" value="F:iron ion binding"/>
    <property type="evidence" value="ECO:0007669"/>
    <property type="project" value="InterPro"/>
</dbReference>
<dbReference type="SUPFAM" id="SSF48264">
    <property type="entry name" value="Cytochrome P450"/>
    <property type="match status" value="1"/>
</dbReference>
<accession>A0AAD3QY39</accession>
<dbReference type="Pfam" id="PF00067">
    <property type="entry name" value="p450"/>
    <property type="match status" value="1"/>
</dbReference>
<organism evidence="2 3">
    <name type="scientific">Lates japonicus</name>
    <name type="common">Japanese lates</name>
    <dbReference type="NCBI Taxonomy" id="270547"/>
    <lineage>
        <taxon>Eukaryota</taxon>
        <taxon>Metazoa</taxon>
        <taxon>Chordata</taxon>
        <taxon>Craniata</taxon>
        <taxon>Vertebrata</taxon>
        <taxon>Euteleostomi</taxon>
        <taxon>Actinopterygii</taxon>
        <taxon>Neopterygii</taxon>
        <taxon>Teleostei</taxon>
        <taxon>Neoteleostei</taxon>
        <taxon>Acanthomorphata</taxon>
        <taxon>Carangaria</taxon>
        <taxon>Carangaria incertae sedis</taxon>
        <taxon>Centropomidae</taxon>
        <taxon>Lates</taxon>
    </lineage>
</organism>
<dbReference type="GO" id="GO:0016705">
    <property type="term" value="F:oxidoreductase activity, acting on paired donors, with incorporation or reduction of molecular oxygen"/>
    <property type="evidence" value="ECO:0007669"/>
    <property type="project" value="InterPro"/>
</dbReference>
<sequence length="73" mass="8895">MKLMKWFDLTLQIEASLWAQLYNSFPLMMRCLPGPHQTFLQILKDLKDFTREELKKHKQNWDASDLRDYIDCF</sequence>
<evidence type="ECO:0000313" key="2">
    <source>
        <dbReference type="EMBL" id="GLD50279.1"/>
    </source>
</evidence>
<protein>
    <submittedName>
        <fullName evidence="2">Cytochrome P450 2J6-like protein</fullName>
    </submittedName>
</protein>
<dbReference type="EMBL" id="BRZM01003569">
    <property type="protein sequence ID" value="GLD50279.1"/>
    <property type="molecule type" value="Genomic_DNA"/>
</dbReference>
<dbReference type="AlphaFoldDB" id="A0AAD3QY39"/>
<dbReference type="Proteomes" id="UP001279410">
    <property type="component" value="Unassembled WGS sequence"/>
</dbReference>
<dbReference type="InterPro" id="IPR036396">
    <property type="entry name" value="Cyt_P450_sf"/>
</dbReference>
<keyword evidence="3" id="KW-1185">Reference proteome</keyword>